<reference evidence="5 6" key="1">
    <citation type="submission" date="2018-11" db="EMBL/GenBank/DDBJ databases">
        <title>Cryobacterium sp. nov., isolated from rhizosphere soil of lettuce.</title>
        <authorList>
            <person name="Wang Y."/>
        </authorList>
    </citation>
    <scope>NUCLEOTIDE SEQUENCE [LARGE SCALE GENOMIC DNA]</scope>
    <source>
        <strain evidence="5 6">NEAU-85</strain>
    </source>
</reference>
<evidence type="ECO:0000259" key="4">
    <source>
        <dbReference type="PROSITE" id="PS51000"/>
    </source>
</evidence>
<dbReference type="InterPro" id="IPR050313">
    <property type="entry name" value="Carb_Metab_HTH_regulators"/>
</dbReference>
<dbReference type="PRINTS" id="PR00037">
    <property type="entry name" value="HTHLACR"/>
</dbReference>
<name>A0A3M8LS86_9MICO</name>
<dbReference type="Pfam" id="PF08220">
    <property type="entry name" value="HTH_DeoR"/>
    <property type="match status" value="1"/>
</dbReference>
<dbReference type="Gene3D" id="3.40.50.1360">
    <property type="match status" value="1"/>
</dbReference>
<sequence>MKAERHSRIVEILDDRNTASVATLSEQLDVSEMTIRRDLLELERTGILRRIHGGATRTTGRAYEPPFRVRQMNDSGIKRAIAKAAAAMVDDGDALGIDVGSTVLEIVPQITASNLTIVTASLRVAMAVAEHHALEQTVRLISTGGVLRAEELSFIGQAAVQSFGRFRIDKAFLGVGGVSVAGGATEFNLEDSDVKRAMVESANSVIVLADSSKLEKVGFAEVCPIEDIDVLVTDDRADPALLESFRAAGVDVVVAPVG</sequence>
<dbReference type="InterPro" id="IPR036388">
    <property type="entry name" value="WH-like_DNA-bd_sf"/>
</dbReference>
<dbReference type="AlphaFoldDB" id="A0A3M8LS86"/>
<dbReference type="SMART" id="SM01134">
    <property type="entry name" value="DeoRC"/>
    <property type="match status" value="1"/>
</dbReference>
<protein>
    <submittedName>
        <fullName evidence="5">DeoR/GlpR transcriptional regulator</fullName>
    </submittedName>
</protein>
<proteinExistence type="predicted"/>
<feature type="domain" description="HTH deoR-type" evidence="4">
    <location>
        <begin position="2"/>
        <end position="57"/>
    </location>
</feature>
<organism evidence="5 6">
    <name type="scientific">Cryobacterium tepidiphilum</name>
    <dbReference type="NCBI Taxonomy" id="2486026"/>
    <lineage>
        <taxon>Bacteria</taxon>
        <taxon>Bacillati</taxon>
        <taxon>Actinomycetota</taxon>
        <taxon>Actinomycetes</taxon>
        <taxon>Micrococcales</taxon>
        <taxon>Microbacteriaceae</taxon>
        <taxon>Cryobacterium</taxon>
    </lineage>
</organism>
<dbReference type="PANTHER" id="PTHR30363">
    <property type="entry name" value="HTH-TYPE TRANSCRIPTIONAL REGULATOR SRLR-RELATED"/>
    <property type="match status" value="1"/>
</dbReference>
<keyword evidence="3" id="KW-0804">Transcription</keyword>
<dbReference type="Proteomes" id="UP000279859">
    <property type="component" value="Unassembled WGS sequence"/>
</dbReference>
<dbReference type="InterPro" id="IPR037171">
    <property type="entry name" value="NagB/RpiA_transferase-like"/>
</dbReference>
<keyword evidence="6" id="KW-1185">Reference proteome</keyword>
<evidence type="ECO:0000313" key="6">
    <source>
        <dbReference type="Proteomes" id="UP000279859"/>
    </source>
</evidence>
<dbReference type="InterPro" id="IPR014036">
    <property type="entry name" value="DeoR-like_C"/>
</dbReference>
<dbReference type="InterPro" id="IPR018356">
    <property type="entry name" value="Tscrpt_reg_HTH_DeoR_CS"/>
</dbReference>
<evidence type="ECO:0000256" key="3">
    <source>
        <dbReference type="ARBA" id="ARBA00023163"/>
    </source>
</evidence>
<dbReference type="SUPFAM" id="SSF46785">
    <property type="entry name" value="Winged helix' DNA-binding domain"/>
    <property type="match status" value="1"/>
</dbReference>
<dbReference type="InterPro" id="IPR036390">
    <property type="entry name" value="WH_DNA-bd_sf"/>
</dbReference>
<dbReference type="GO" id="GO:0003677">
    <property type="term" value="F:DNA binding"/>
    <property type="evidence" value="ECO:0007669"/>
    <property type="project" value="UniProtKB-KW"/>
</dbReference>
<dbReference type="InterPro" id="IPR001034">
    <property type="entry name" value="DeoR_HTH"/>
</dbReference>
<dbReference type="SUPFAM" id="SSF100950">
    <property type="entry name" value="NagB/RpiA/CoA transferase-like"/>
    <property type="match status" value="1"/>
</dbReference>
<keyword evidence="1" id="KW-0805">Transcription regulation</keyword>
<dbReference type="GO" id="GO:0003700">
    <property type="term" value="F:DNA-binding transcription factor activity"/>
    <property type="evidence" value="ECO:0007669"/>
    <property type="project" value="InterPro"/>
</dbReference>
<dbReference type="RefSeq" id="WP_123044378.1">
    <property type="nucleotide sequence ID" value="NZ_RDSR01000001.1"/>
</dbReference>
<evidence type="ECO:0000256" key="2">
    <source>
        <dbReference type="ARBA" id="ARBA00023125"/>
    </source>
</evidence>
<dbReference type="Pfam" id="PF00455">
    <property type="entry name" value="DeoRC"/>
    <property type="match status" value="1"/>
</dbReference>
<evidence type="ECO:0000256" key="1">
    <source>
        <dbReference type="ARBA" id="ARBA00023015"/>
    </source>
</evidence>
<gene>
    <name evidence="5" type="ORF">EEJ31_00800</name>
</gene>
<dbReference type="Gene3D" id="1.10.10.10">
    <property type="entry name" value="Winged helix-like DNA-binding domain superfamily/Winged helix DNA-binding domain"/>
    <property type="match status" value="1"/>
</dbReference>
<accession>A0A3M8LS86</accession>
<comment type="caution">
    <text evidence="5">The sequence shown here is derived from an EMBL/GenBank/DDBJ whole genome shotgun (WGS) entry which is preliminary data.</text>
</comment>
<dbReference type="EMBL" id="RDSR01000001">
    <property type="protein sequence ID" value="RNE67348.1"/>
    <property type="molecule type" value="Genomic_DNA"/>
</dbReference>
<evidence type="ECO:0000313" key="5">
    <source>
        <dbReference type="EMBL" id="RNE67348.1"/>
    </source>
</evidence>
<dbReference type="PROSITE" id="PS51000">
    <property type="entry name" value="HTH_DEOR_2"/>
    <property type="match status" value="1"/>
</dbReference>
<dbReference type="SMART" id="SM00420">
    <property type="entry name" value="HTH_DEOR"/>
    <property type="match status" value="1"/>
</dbReference>
<keyword evidence="2" id="KW-0238">DNA-binding</keyword>
<dbReference type="PROSITE" id="PS00894">
    <property type="entry name" value="HTH_DEOR_1"/>
    <property type="match status" value="1"/>
</dbReference>
<dbReference type="PANTHER" id="PTHR30363:SF44">
    <property type="entry name" value="AGA OPERON TRANSCRIPTIONAL REPRESSOR-RELATED"/>
    <property type="match status" value="1"/>
</dbReference>
<dbReference type="OrthoDB" id="7688673at2"/>